<gene>
    <name evidence="1" type="ORF">MCHLDSM_04449</name>
</gene>
<protein>
    <submittedName>
        <fullName evidence="1">Uncharacterized protein</fullName>
    </submittedName>
</protein>
<accession>A0A0J6VN66</accession>
<comment type="caution">
    <text evidence="1">The sequence shown here is derived from an EMBL/GenBank/DDBJ whole genome shotgun (WGS) entry which is preliminary data.</text>
</comment>
<organism evidence="1 2">
    <name type="scientific">Mycolicibacterium chlorophenolicum</name>
    <dbReference type="NCBI Taxonomy" id="37916"/>
    <lineage>
        <taxon>Bacteria</taxon>
        <taxon>Bacillati</taxon>
        <taxon>Actinomycetota</taxon>
        <taxon>Actinomycetes</taxon>
        <taxon>Mycobacteriales</taxon>
        <taxon>Mycobacteriaceae</taxon>
        <taxon>Mycolicibacterium</taxon>
    </lineage>
</organism>
<sequence>MTIDHQSVVVVDSCDRHTVVWQVDISADTGMTRMCGAWVIDTTELQKLKNLTLGRYLIATASGAETCTSAEAERHRGVIDVSQTVESVGSETNRLQEAFDAALAKSKSKLIAPTWPRMPRMIDLEAPPRRRQGA</sequence>
<keyword evidence="2" id="KW-1185">Reference proteome</keyword>
<name>A0A0J6VN66_9MYCO</name>
<dbReference type="Proteomes" id="UP000036513">
    <property type="component" value="Unassembled WGS sequence"/>
</dbReference>
<dbReference type="RefSeq" id="WP_048471784.1">
    <property type="nucleotide sequence ID" value="NZ_JYNL01000052.1"/>
</dbReference>
<dbReference type="PATRIC" id="fig|37916.4.peg.4427"/>
<dbReference type="AlphaFoldDB" id="A0A0J6VN66"/>
<dbReference type="EMBL" id="JYNL01000052">
    <property type="protein sequence ID" value="KMO71629.1"/>
    <property type="molecule type" value="Genomic_DNA"/>
</dbReference>
<reference evidence="1 2" key="1">
    <citation type="journal article" date="2015" name="Genome Biol. Evol.">
        <title>Characterization of Three Mycobacterium spp. with Potential Use in Bioremediation by Genome Sequencing and Comparative Genomics.</title>
        <authorList>
            <person name="Das S."/>
            <person name="Pettersson B.M."/>
            <person name="Behra P.R."/>
            <person name="Ramesh M."/>
            <person name="Dasgupta S."/>
            <person name="Bhattacharya A."/>
            <person name="Kirsebom L.A."/>
        </authorList>
    </citation>
    <scope>NUCLEOTIDE SEQUENCE [LARGE SCALE GENOMIC DNA]</scope>
    <source>
        <strain evidence="1 2">DSM 43826</strain>
    </source>
</reference>
<evidence type="ECO:0000313" key="1">
    <source>
        <dbReference type="EMBL" id="KMO71629.1"/>
    </source>
</evidence>
<proteinExistence type="predicted"/>
<evidence type="ECO:0000313" key="2">
    <source>
        <dbReference type="Proteomes" id="UP000036513"/>
    </source>
</evidence>